<evidence type="ECO:0000313" key="2">
    <source>
        <dbReference type="EMBL" id="GET90015.1"/>
    </source>
</evidence>
<feature type="transmembrane region" description="Helical" evidence="1">
    <location>
        <begin position="21"/>
        <end position="40"/>
    </location>
</feature>
<sequence length="217" mass="24528">MSLGKGCASCPLSCARLRDMLVFLLGHSFWMPLLLISVGTQPAYINPLLQIHGGPLLTYTRAPFLAHSRPFHTPVLPRLFPLFFALPAYSNMASEYTPVPRESFTLPRQGSKFSVPAVQHIIKDVCEDMVGPERPYVYEEAQPLIKDLCAEIQQRTVRLGYERYKLVTHATVTEAASQGMRVASRCLWDPETDNYASYTYSNEHMHVTVAVFGVYWE</sequence>
<dbReference type="InterPro" id="IPR038586">
    <property type="entry name" value="Tctex-1-like_sf"/>
</dbReference>
<keyword evidence="3" id="KW-1185">Reference proteome</keyword>
<dbReference type="GO" id="GO:0045505">
    <property type="term" value="F:dynein intermediate chain binding"/>
    <property type="evidence" value="ECO:0007669"/>
    <property type="project" value="TreeGrafter"/>
</dbReference>
<keyword evidence="1" id="KW-0472">Membrane</keyword>
<dbReference type="InterPro" id="IPR005334">
    <property type="entry name" value="Tctex-1-like"/>
</dbReference>
<gene>
    <name evidence="2" type="ORF">LtaPh_2810200</name>
</gene>
<dbReference type="EMBL" id="BLBS01000039">
    <property type="protein sequence ID" value="GET90015.1"/>
    <property type="molecule type" value="Genomic_DNA"/>
</dbReference>
<dbReference type="GO" id="GO:0005868">
    <property type="term" value="C:cytoplasmic dynein complex"/>
    <property type="evidence" value="ECO:0007669"/>
    <property type="project" value="TreeGrafter"/>
</dbReference>
<dbReference type="CDD" id="cd21451">
    <property type="entry name" value="DLC-like_TCTEX1D"/>
    <property type="match status" value="1"/>
</dbReference>
<dbReference type="AlphaFoldDB" id="A0A640KLV3"/>
<reference evidence="2" key="1">
    <citation type="submission" date="2019-11" db="EMBL/GenBank/DDBJ databases">
        <title>Leishmania tarentolae CDS.</title>
        <authorList>
            <person name="Goto Y."/>
            <person name="Yamagishi J."/>
        </authorList>
    </citation>
    <scope>NUCLEOTIDE SEQUENCE [LARGE SCALE GENOMIC DNA]</scope>
    <source>
        <strain evidence="2">Parrot Tar II</strain>
    </source>
</reference>
<evidence type="ECO:0008006" key="4">
    <source>
        <dbReference type="Google" id="ProtNLM"/>
    </source>
</evidence>
<dbReference type="VEuPathDB" id="TriTrypDB:LtaPh_2810200"/>
<evidence type="ECO:0000256" key="1">
    <source>
        <dbReference type="SAM" id="Phobius"/>
    </source>
</evidence>
<dbReference type="Proteomes" id="UP000419144">
    <property type="component" value="Unassembled WGS sequence"/>
</dbReference>
<dbReference type="Pfam" id="PF03645">
    <property type="entry name" value="Tctex-1"/>
    <property type="match status" value="1"/>
</dbReference>
<dbReference type="OrthoDB" id="10260741at2759"/>
<dbReference type="PANTHER" id="PTHR21255">
    <property type="entry name" value="T-COMPLEX-ASSOCIATED-TESTIS-EXPRESSED 1/ DYNEIN LIGHT CHAIN"/>
    <property type="match status" value="1"/>
</dbReference>
<dbReference type="GO" id="GO:0007018">
    <property type="term" value="P:microtubule-based movement"/>
    <property type="evidence" value="ECO:0007669"/>
    <property type="project" value="TreeGrafter"/>
</dbReference>
<keyword evidence="1" id="KW-0812">Transmembrane</keyword>
<protein>
    <recommendedName>
        <fullName evidence="4">Dynein light chain</fullName>
    </recommendedName>
</protein>
<dbReference type="PANTHER" id="PTHR21255:SF7">
    <property type="entry name" value="DYNEIN LIGHT CHAIN TCTEX-TYPE PROTEIN 2B"/>
    <property type="match status" value="1"/>
</dbReference>
<proteinExistence type="predicted"/>
<dbReference type="Gene3D" id="3.30.1140.40">
    <property type="entry name" value="Tctex-1"/>
    <property type="match status" value="1"/>
</dbReference>
<dbReference type="GO" id="GO:0005737">
    <property type="term" value="C:cytoplasm"/>
    <property type="evidence" value="ECO:0007669"/>
    <property type="project" value="TreeGrafter"/>
</dbReference>
<evidence type="ECO:0000313" key="3">
    <source>
        <dbReference type="Proteomes" id="UP000419144"/>
    </source>
</evidence>
<comment type="caution">
    <text evidence="2">The sequence shown here is derived from an EMBL/GenBank/DDBJ whole genome shotgun (WGS) entry which is preliminary data.</text>
</comment>
<name>A0A640KLV3_LEITA</name>
<keyword evidence="1" id="KW-1133">Transmembrane helix</keyword>
<accession>A0A640KLV3</accession>
<organism evidence="2 3">
    <name type="scientific">Leishmania tarentolae</name>
    <name type="common">Sauroleishmania tarentolae</name>
    <dbReference type="NCBI Taxonomy" id="5689"/>
    <lineage>
        <taxon>Eukaryota</taxon>
        <taxon>Discoba</taxon>
        <taxon>Euglenozoa</taxon>
        <taxon>Kinetoplastea</taxon>
        <taxon>Metakinetoplastina</taxon>
        <taxon>Trypanosomatida</taxon>
        <taxon>Trypanosomatidae</taxon>
        <taxon>Leishmaniinae</taxon>
        <taxon>Leishmania</taxon>
        <taxon>lizard Leishmania</taxon>
    </lineage>
</organism>